<dbReference type="EMBL" id="CP020371">
    <property type="protein sequence ID" value="AUB85157.1"/>
    <property type="molecule type" value="Genomic_DNA"/>
</dbReference>
<dbReference type="RefSeq" id="WP_100922804.1">
    <property type="nucleotide sequence ID" value="NZ_CP020371.1"/>
</dbReference>
<gene>
    <name evidence="1" type="ORF">THSYN_30010</name>
</gene>
<geneLocation type="plasmid" evidence="2">
    <name>pts417</name>
</geneLocation>
<dbReference type="OrthoDB" id="7813811at2"/>
<reference evidence="1 2" key="1">
    <citation type="submission" date="2017-03" db="EMBL/GenBank/DDBJ databases">
        <title>Complete genome sequence of Candidatus 'Thiodictyon syntrophicum' sp. nov. strain Cad16T, a photolithoautotroph purple sulfur bacterium isolated from an alpine meromictic lake.</title>
        <authorList>
            <person name="Luedin S.M."/>
            <person name="Pothier J.F."/>
            <person name="Danza F."/>
            <person name="Storelli N."/>
            <person name="Wittwer M."/>
            <person name="Tonolla M."/>
        </authorList>
    </citation>
    <scope>NUCLEOTIDE SEQUENCE [LARGE SCALE GENOMIC DNA]</scope>
    <source>
        <strain evidence="1 2">Cad16T</strain>
        <plasmid evidence="2">Plasmid pts417</plasmid>
    </source>
</reference>
<keyword evidence="1" id="KW-0614">Plasmid</keyword>
<proteinExistence type="predicted"/>
<accession>A0A2K8UHZ7</accession>
<name>A0A2K8UHZ7_9GAMM</name>
<evidence type="ECO:0000313" key="1">
    <source>
        <dbReference type="EMBL" id="AUB85157.1"/>
    </source>
</evidence>
<organism evidence="1 2">
    <name type="scientific">Candidatus Thiodictyon syntrophicum</name>
    <dbReference type="NCBI Taxonomy" id="1166950"/>
    <lineage>
        <taxon>Bacteria</taxon>
        <taxon>Pseudomonadati</taxon>
        <taxon>Pseudomonadota</taxon>
        <taxon>Gammaproteobacteria</taxon>
        <taxon>Chromatiales</taxon>
        <taxon>Chromatiaceae</taxon>
        <taxon>Thiodictyon</taxon>
    </lineage>
</organism>
<dbReference type="Proteomes" id="UP000232638">
    <property type="component" value="Plasmid pTs417"/>
</dbReference>
<dbReference type="AlphaFoldDB" id="A0A2K8UHZ7"/>
<keyword evidence="2" id="KW-1185">Reference proteome</keyword>
<sequence length="67" mass="7579">MTERRAYWECWHFEFRDSGTRSVCRHPAYKVPTPWVLAILRGEPCGGDNAPLWAARPALPEGAADHA</sequence>
<evidence type="ECO:0000313" key="2">
    <source>
        <dbReference type="Proteomes" id="UP000232638"/>
    </source>
</evidence>
<dbReference type="KEGG" id="tsy:THSYN_30010"/>
<protein>
    <submittedName>
        <fullName evidence="1">Uncharacterized protein</fullName>
    </submittedName>
</protein>